<proteinExistence type="predicted"/>
<evidence type="ECO:0000313" key="2">
    <source>
        <dbReference type="EMBL" id="SFE27903.1"/>
    </source>
</evidence>
<accession>A0A1I1ZBK4</accession>
<keyword evidence="3" id="KW-1185">Reference proteome</keyword>
<protein>
    <submittedName>
        <fullName evidence="2">DinB superfamily protein</fullName>
    </submittedName>
</protein>
<dbReference type="Gene3D" id="1.20.120.450">
    <property type="entry name" value="dinb family like domain"/>
    <property type="match status" value="1"/>
</dbReference>
<dbReference type="InterPro" id="IPR034660">
    <property type="entry name" value="DinB/YfiT-like"/>
</dbReference>
<dbReference type="STRING" id="662367.SAMN05216167_11244"/>
<dbReference type="RefSeq" id="WP_093831015.1">
    <property type="nucleotide sequence ID" value="NZ_FOLQ01000012.1"/>
</dbReference>
<dbReference type="OrthoDB" id="824606at2"/>
<name>A0A1I1ZBK4_9BACT</name>
<dbReference type="Proteomes" id="UP000198598">
    <property type="component" value="Unassembled WGS sequence"/>
</dbReference>
<evidence type="ECO:0000259" key="1">
    <source>
        <dbReference type="Pfam" id="PF12867"/>
    </source>
</evidence>
<feature type="domain" description="DinB-like" evidence="1">
    <location>
        <begin position="21"/>
        <end position="138"/>
    </location>
</feature>
<dbReference type="AlphaFoldDB" id="A0A1I1ZBK4"/>
<dbReference type="Pfam" id="PF12867">
    <property type="entry name" value="DinB_2"/>
    <property type="match status" value="1"/>
</dbReference>
<organism evidence="2 3">
    <name type="scientific">Spirosoma endophyticum</name>
    <dbReference type="NCBI Taxonomy" id="662367"/>
    <lineage>
        <taxon>Bacteria</taxon>
        <taxon>Pseudomonadati</taxon>
        <taxon>Bacteroidota</taxon>
        <taxon>Cytophagia</taxon>
        <taxon>Cytophagales</taxon>
        <taxon>Cytophagaceae</taxon>
        <taxon>Spirosoma</taxon>
    </lineage>
</organism>
<dbReference type="SUPFAM" id="SSF109854">
    <property type="entry name" value="DinB/YfiT-like putative metalloenzymes"/>
    <property type="match status" value="1"/>
</dbReference>
<reference evidence="2 3" key="1">
    <citation type="submission" date="2016-10" db="EMBL/GenBank/DDBJ databases">
        <authorList>
            <person name="de Groot N.N."/>
        </authorList>
    </citation>
    <scope>NUCLEOTIDE SEQUENCE [LARGE SCALE GENOMIC DNA]</scope>
    <source>
        <strain evidence="2 3">DSM 26130</strain>
    </source>
</reference>
<evidence type="ECO:0000313" key="3">
    <source>
        <dbReference type="Proteomes" id="UP000198598"/>
    </source>
</evidence>
<dbReference type="InterPro" id="IPR024775">
    <property type="entry name" value="DinB-like"/>
</dbReference>
<sequence length="149" mass="16844">MQKLILLDLLAQNQTTCSFAFDQITPQNAPLRLNPDTASIGFIYRHKGEMMNLFGLFFGLPVEVQNTTMGHTDTGQGQDTELSKRLVEEGYHLFEAYIETTAEDAWQDSIETPFFGTVSRTRLLGHVLFHTAHHAGQISLTLRRGQKFD</sequence>
<gene>
    <name evidence="2" type="ORF">SAMN05216167_11244</name>
</gene>
<dbReference type="EMBL" id="FOLQ01000012">
    <property type="protein sequence ID" value="SFE27903.1"/>
    <property type="molecule type" value="Genomic_DNA"/>
</dbReference>